<evidence type="ECO:0000313" key="4">
    <source>
        <dbReference type="Proteomes" id="UP001198220"/>
    </source>
</evidence>
<keyword evidence="4" id="KW-1185">Reference proteome</keyword>
<dbReference type="Pfam" id="PF18980">
    <property type="entry name" value="DUF5716_C"/>
    <property type="match status" value="1"/>
</dbReference>
<accession>A0AAE3A8S4</accession>
<name>A0AAE3A8S4_9FIRM</name>
<feature type="region of interest" description="Disordered" evidence="1">
    <location>
        <begin position="359"/>
        <end position="387"/>
    </location>
</feature>
<dbReference type="InterPro" id="IPR043770">
    <property type="entry name" value="DUF5716_C"/>
</dbReference>
<dbReference type="EMBL" id="JAJEPS010000002">
    <property type="protein sequence ID" value="MCC2125250.1"/>
    <property type="molecule type" value="Genomic_DNA"/>
</dbReference>
<protein>
    <submittedName>
        <fullName evidence="3">DUF5716 family protein</fullName>
    </submittedName>
</protein>
<dbReference type="AlphaFoldDB" id="A0AAE3A8S4"/>
<evidence type="ECO:0000256" key="1">
    <source>
        <dbReference type="SAM" id="MobiDB-lite"/>
    </source>
</evidence>
<evidence type="ECO:0000259" key="2">
    <source>
        <dbReference type="Pfam" id="PF18980"/>
    </source>
</evidence>
<reference evidence="3 4" key="1">
    <citation type="submission" date="2021-10" db="EMBL/GenBank/DDBJ databases">
        <title>Anaerobic single-cell dispensing facilitates the cultivation of human gut bacteria.</title>
        <authorList>
            <person name="Afrizal A."/>
        </authorList>
    </citation>
    <scope>NUCLEOTIDE SEQUENCE [LARGE SCALE GENOMIC DNA]</scope>
    <source>
        <strain evidence="3 4">CLA-AA-H276</strain>
    </source>
</reference>
<sequence>MKLTKEGDLLIAGIDYRKEVPVVCCMTGQMQEPEYVPMEFSRPCGKNACFRKILSTLKKYGAKEKIRAVLVLPDMSEDSIRQYIQEACQAGFDREQLKVISEAESIADFVMRQSNDIWQHRVYVLGFEPETVRAVCVRVNKRTSPMLVQVEEPESWRVGTLLEGGRDEKLAEYIGDRFSGEPVSAVFLTGTDLNAADYRKSREALCYRRRVFLAEQICARGACMSMTEEKRQYLFLSEQTLLYNVAVRSRRGGKESLYTLAEAGENWYEVHKEQEMILLGDSVLELAFQPMLGGEAIRAGMRLNDIPKRPEGATRILVELHFSGPAQCEVRVTDLGFGELYPASDLYWMDTFTLDEEEETAYGAGSDLSEPADEDRIYGGTDRTESL</sequence>
<comment type="caution">
    <text evidence="3">The sequence shown here is derived from an EMBL/GenBank/DDBJ whole genome shotgun (WGS) entry which is preliminary data.</text>
</comment>
<dbReference type="RefSeq" id="WP_308458705.1">
    <property type="nucleotide sequence ID" value="NZ_JAJEPS010000002.1"/>
</dbReference>
<evidence type="ECO:0000313" key="3">
    <source>
        <dbReference type="EMBL" id="MCC2125250.1"/>
    </source>
</evidence>
<feature type="compositionally biased region" description="Basic and acidic residues" evidence="1">
    <location>
        <begin position="374"/>
        <end position="387"/>
    </location>
</feature>
<gene>
    <name evidence="3" type="ORF">LKD36_03540</name>
</gene>
<proteinExistence type="predicted"/>
<organism evidence="3 4">
    <name type="scientific">Hominiventricola filiformis</name>
    <dbReference type="NCBI Taxonomy" id="2885352"/>
    <lineage>
        <taxon>Bacteria</taxon>
        <taxon>Bacillati</taxon>
        <taxon>Bacillota</taxon>
        <taxon>Clostridia</taxon>
        <taxon>Lachnospirales</taxon>
        <taxon>Lachnospiraceae</taxon>
        <taxon>Hominiventricola</taxon>
    </lineage>
</organism>
<feature type="domain" description="DUF5716" evidence="2">
    <location>
        <begin position="69"/>
        <end position="354"/>
    </location>
</feature>
<dbReference type="Proteomes" id="UP001198220">
    <property type="component" value="Unassembled WGS sequence"/>
</dbReference>